<dbReference type="Pfam" id="PF00005">
    <property type="entry name" value="ABC_tran"/>
    <property type="match status" value="1"/>
</dbReference>
<dbReference type="InterPro" id="IPR003439">
    <property type="entry name" value="ABC_transporter-like_ATP-bd"/>
</dbReference>
<comment type="similarity">
    <text evidence="1">Belongs to the ABC transporter superfamily.</text>
</comment>
<organism evidence="6 7">
    <name type="scientific">Ruminococcus albus</name>
    <dbReference type="NCBI Taxonomy" id="1264"/>
    <lineage>
        <taxon>Bacteria</taxon>
        <taxon>Bacillati</taxon>
        <taxon>Bacillota</taxon>
        <taxon>Clostridia</taxon>
        <taxon>Eubacteriales</taxon>
        <taxon>Oscillospiraceae</taxon>
        <taxon>Ruminococcus</taxon>
    </lineage>
</organism>
<gene>
    <name evidence="6" type="ORF">SAMN05216469_10871</name>
</gene>
<evidence type="ECO:0000259" key="5">
    <source>
        <dbReference type="PROSITE" id="PS50893"/>
    </source>
</evidence>
<keyword evidence="4 6" id="KW-0067">ATP-binding</keyword>
<dbReference type="SUPFAM" id="SSF52540">
    <property type="entry name" value="P-loop containing nucleoside triphosphate hydrolases"/>
    <property type="match status" value="1"/>
</dbReference>
<evidence type="ECO:0000313" key="7">
    <source>
        <dbReference type="Proteomes" id="UP000186015"/>
    </source>
</evidence>
<feature type="domain" description="ABC transporter" evidence="5">
    <location>
        <begin position="6"/>
        <end position="234"/>
    </location>
</feature>
<evidence type="ECO:0000256" key="1">
    <source>
        <dbReference type="ARBA" id="ARBA00005417"/>
    </source>
</evidence>
<proteinExistence type="inferred from homology"/>
<accession>A0A1H7L5X9</accession>
<dbReference type="InterPro" id="IPR017871">
    <property type="entry name" value="ABC_transporter-like_CS"/>
</dbReference>
<dbReference type="OrthoDB" id="9809205at2"/>
<dbReference type="PROSITE" id="PS50893">
    <property type="entry name" value="ABC_TRANSPORTER_2"/>
    <property type="match status" value="1"/>
</dbReference>
<dbReference type="RefSeq" id="WP_074833427.1">
    <property type="nucleotide sequence ID" value="NZ_FOAT01000008.1"/>
</dbReference>
<dbReference type="InterPro" id="IPR003593">
    <property type="entry name" value="AAA+_ATPase"/>
</dbReference>
<name>A0A1H7L5X9_RUMAL</name>
<evidence type="ECO:0000256" key="4">
    <source>
        <dbReference type="ARBA" id="ARBA00022840"/>
    </source>
</evidence>
<evidence type="ECO:0000256" key="2">
    <source>
        <dbReference type="ARBA" id="ARBA00022448"/>
    </source>
</evidence>
<dbReference type="EMBL" id="FOAT01000008">
    <property type="protein sequence ID" value="SEK94439.1"/>
    <property type="molecule type" value="Genomic_DNA"/>
</dbReference>
<dbReference type="Proteomes" id="UP000186015">
    <property type="component" value="Unassembled WGS sequence"/>
</dbReference>
<keyword evidence="2" id="KW-0813">Transport</keyword>
<dbReference type="InterPro" id="IPR027417">
    <property type="entry name" value="P-loop_NTPase"/>
</dbReference>
<dbReference type="AlphaFoldDB" id="A0A1H7L5X9"/>
<reference evidence="6 7" key="1">
    <citation type="submission" date="2016-10" db="EMBL/GenBank/DDBJ databases">
        <authorList>
            <person name="de Groot N.N."/>
        </authorList>
    </citation>
    <scope>NUCLEOTIDE SEQUENCE [LARGE SCALE GENOMIC DNA]</scope>
    <source>
        <strain evidence="6 7">KH2T6</strain>
    </source>
</reference>
<sequence>MSDIIIKATDLTKQYMKNTVVKGADISIRKGMICGLVGPNGAGKTTIMKMLGGLVIPTAGEIELFGEKSEKGLAHSRSRMSFMIETPYAKQNMTARQNLEKLRLQKGLPNSDRVDEVLKLVGLADTGKKSVKNFSLGMKQRLGIAGAMLTKPELMVLDEPVNGLDPEGIVEIRELLLKLNREEHITIVISSHLLSELSLLCTDYIFIRKGEIVETISAEDLNHKCHEFYHIATDNNSALPAMLENKLGIHDFRVRRDGSVELYERIDEIRLISKTLFENGIIPTEIHMHDANLEEFYMKLVGEENDKCDESTEVSGTEKH</sequence>
<evidence type="ECO:0000313" key="6">
    <source>
        <dbReference type="EMBL" id="SEK94439.1"/>
    </source>
</evidence>
<dbReference type="GO" id="GO:0005524">
    <property type="term" value="F:ATP binding"/>
    <property type="evidence" value="ECO:0007669"/>
    <property type="project" value="UniProtKB-KW"/>
</dbReference>
<dbReference type="PANTHER" id="PTHR43335">
    <property type="entry name" value="ABC TRANSPORTER, ATP-BINDING PROTEIN"/>
    <property type="match status" value="1"/>
</dbReference>
<keyword evidence="3" id="KW-0547">Nucleotide-binding</keyword>
<dbReference type="PANTHER" id="PTHR43335:SF8">
    <property type="entry name" value="ABC TRANSPORTER, ATP-BINDING PROTEIN"/>
    <property type="match status" value="1"/>
</dbReference>
<evidence type="ECO:0000256" key="3">
    <source>
        <dbReference type="ARBA" id="ARBA00022741"/>
    </source>
</evidence>
<dbReference type="SMART" id="SM00382">
    <property type="entry name" value="AAA"/>
    <property type="match status" value="1"/>
</dbReference>
<protein>
    <submittedName>
        <fullName evidence="6">ABC-2 type transport system ATP-binding protein</fullName>
    </submittedName>
</protein>
<dbReference type="GO" id="GO:0016887">
    <property type="term" value="F:ATP hydrolysis activity"/>
    <property type="evidence" value="ECO:0007669"/>
    <property type="project" value="InterPro"/>
</dbReference>
<dbReference type="PROSITE" id="PS00211">
    <property type="entry name" value="ABC_TRANSPORTER_1"/>
    <property type="match status" value="1"/>
</dbReference>
<dbReference type="Gene3D" id="3.40.50.300">
    <property type="entry name" value="P-loop containing nucleotide triphosphate hydrolases"/>
    <property type="match status" value="1"/>
</dbReference>